<evidence type="ECO:0000313" key="2">
    <source>
        <dbReference type="Proteomes" id="UP001143192"/>
    </source>
</evidence>
<comment type="caution">
    <text evidence="1">The sequence shown here is derived from an EMBL/GenBank/DDBJ whole genome shotgun (WGS) entry which is preliminary data.</text>
</comment>
<dbReference type="AlphaFoldDB" id="A0A9X2SU62"/>
<reference evidence="1" key="2">
    <citation type="submission" date="2022-04" db="EMBL/GenBank/DDBJ databases">
        <authorList>
            <person name="Fokt H."/>
            <person name="Baines J."/>
        </authorList>
    </citation>
    <scope>NUCLEOTIDE SEQUENCE</scope>
    <source>
        <strain evidence="1">KH365_2</strain>
    </source>
</reference>
<gene>
    <name evidence="1" type="ORF">M1B79_18475</name>
</gene>
<dbReference type="Proteomes" id="UP001143192">
    <property type="component" value="Unassembled WGS sequence"/>
</dbReference>
<sequence length="70" mass="8033">RTGLARKNGKIARRMQTFSPKMHAIPNKAKKVKQKKAKHFPLLLPPGKAEERREILIRTFPDMPTTGIRT</sequence>
<evidence type="ECO:0000313" key="1">
    <source>
        <dbReference type="EMBL" id="MCR6506581.1"/>
    </source>
</evidence>
<dbReference type="RefSeq" id="WP_257932697.1">
    <property type="nucleotide sequence ID" value="NZ_JAMZED010000228.1"/>
</dbReference>
<keyword evidence="2" id="KW-1185">Reference proteome</keyword>
<name>A0A9X2SU62_9BACE</name>
<protein>
    <submittedName>
        <fullName evidence="1">Uncharacterized protein</fullName>
    </submittedName>
</protein>
<accession>A0A9X2SU62</accession>
<dbReference type="EMBL" id="JAMZED010000228">
    <property type="protein sequence ID" value="MCR6506581.1"/>
    <property type="molecule type" value="Genomic_DNA"/>
</dbReference>
<proteinExistence type="predicted"/>
<reference evidence="1" key="1">
    <citation type="journal article" date="2022" name="Arch. Microbiol.">
        <title>Bacteroides muris sp. nov. isolated from the cecum of wild-derived house mice.</title>
        <authorList>
            <person name="Fokt H."/>
            <person name="Unni R."/>
            <person name="Repnik U."/>
            <person name="Schmitz R.A."/>
            <person name="Bramkamp M."/>
            <person name="Baines J.F."/>
            <person name="Unterweger D."/>
        </authorList>
    </citation>
    <scope>NUCLEOTIDE SEQUENCE</scope>
    <source>
        <strain evidence="1">KH365_2</strain>
    </source>
</reference>
<feature type="non-terminal residue" evidence="1">
    <location>
        <position position="1"/>
    </location>
</feature>
<feature type="non-terminal residue" evidence="1">
    <location>
        <position position="70"/>
    </location>
</feature>
<organism evidence="1 2">
    <name type="scientific">Bacteroides muris</name>
    <name type="common">ex Fokt et al. 2023</name>
    <dbReference type="NCBI Taxonomy" id="2937417"/>
    <lineage>
        <taxon>Bacteria</taxon>
        <taxon>Pseudomonadati</taxon>
        <taxon>Bacteroidota</taxon>
        <taxon>Bacteroidia</taxon>
        <taxon>Bacteroidales</taxon>
        <taxon>Bacteroidaceae</taxon>
        <taxon>Bacteroides</taxon>
    </lineage>
</organism>